<organism evidence="13 14">
    <name type="scientific">Podospora pseudopauciseta</name>
    <dbReference type="NCBI Taxonomy" id="2093780"/>
    <lineage>
        <taxon>Eukaryota</taxon>
        <taxon>Fungi</taxon>
        <taxon>Dikarya</taxon>
        <taxon>Ascomycota</taxon>
        <taxon>Pezizomycotina</taxon>
        <taxon>Sordariomycetes</taxon>
        <taxon>Sordariomycetidae</taxon>
        <taxon>Sordariales</taxon>
        <taxon>Podosporaceae</taxon>
        <taxon>Podospora</taxon>
    </lineage>
</organism>
<evidence type="ECO:0000256" key="1">
    <source>
        <dbReference type="ARBA" id="ARBA00002343"/>
    </source>
</evidence>
<gene>
    <name evidence="13" type="primary">FYV10</name>
    <name evidence="13" type="ORF">QC763_707680</name>
</gene>
<protein>
    <submittedName>
        <fullName evidence="13">GID complex subunit containing RING finger motif</fullName>
    </submittedName>
</protein>
<comment type="similarity">
    <text evidence="3">Belongs to the FYV10 family.</text>
</comment>
<dbReference type="InterPro" id="IPR045098">
    <property type="entry name" value="Fyv10_fam"/>
</dbReference>
<dbReference type="GeneID" id="87936099"/>
<dbReference type="SMART" id="SM00668">
    <property type="entry name" value="CTLH"/>
    <property type="match status" value="1"/>
</dbReference>
<dbReference type="PROSITE" id="PS50897">
    <property type="entry name" value="CTLH"/>
    <property type="match status" value="1"/>
</dbReference>
<dbReference type="EMBL" id="JAFFHB010000009">
    <property type="protein sequence ID" value="KAK4661787.1"/>
    <property type="molecule type" value="Genomic_DNA"/>
</dbReference>
<dbReference type="Pfam" id="PF08513">
    <property type="entry name" value="LisH"/>
    <property type="match status" value="1"/>
</dbReference>
<dbReference type="RefSeq" id="XP_062761753.1">
    <property type="nucleotide sequence ID" value="XM_062915756.1"/>
</dbReference>
<dbReference type="PROSITE" id="PS51867">
    <property type="entry name" value="ZF_RING_GID"/>
    <property type="match status" value="1"/>
</dbReference>
<feature type="region of interest" description="Disordered" evidence="10">
    <location>
        <begin position="361"/>
        <end position="398"/>
    </location>
</feature>
<feature type="domain" description="RING-Gid-type" evidence="12">
    <location>
        <begin position="405"/>
        <end position="467"/>
    </location>
</feature>
<dbReference type="InterPro" id="IPR044063">
    <property type="entry name" value="ZF_RING_GID"/>
</dbReference>
<evidence type="ECO:0000259" key="12">
    <source>
        <dbReference type="PROSITE" id="PS51867"/>
    </source>
</evidence>
<keyword evidence="7" id="KW-0862">Zinc</keyword>
<dbReference type="SMART" id="SM00667">
    <property type="entry name" value="LisH"/>
    <property type="match status" value="1"/>
</dbReference>
<feature type="region of interest" description="Disordered" evidence="10">
    <location>
        <begin position="1"/>
        <end position="30"/>
    </location>
</feature>
<evidence type="ECO:0000256" key="10">
    <source>
        <dbReference type="SAM" id="MobiDB-lite"/>
    </source>
</evidence>
<keyword evidence="9" id="KW-0175">Coiled coil</keyword>
<feature type="zinc finger region" description="RING-Gid-type" evidence="8">
    <location>
        <begin position="405"/>
        <end position="467"/>
    </location>
</feature>
<dbReference type="PROSITE" id="PS50896">
    <property type="entry name" value="LISH"/>
    <property type="match status" value="1"/>
</dbReference>
<accession>A0ABR0H183</accession>
<keyword evidence="14" id="KW-1185">Reference proteome</keyword>
<evidence type="ECO:0000256" key="9">
    <source>
        <dbReference type="SAM" id="Coils"/>
    </source>
</evidence>
<dbReference type="PANTHER" id="PTHR12170">
    <property type="entry name" value="MACROPHAGE ERYTHROBLAST ATTACHER-RELATED"/>
    <property type="match status" value="1"/>
</dbReference>
<evidence type="ECO:0000259" key="11">
    <source>
        <dbReference type="PROSITE" id="PS50897"/>
    </source>
</evidence>
<dbReference type="InterPro" id="IPR013144">
    <property type="entry name" value="CRA_dom"/>
</dbReference>
<evidence type="ECO:0000256" key="8">
    <source>
        <dbReference type="PROSITE-ProRule" id="PRU01215"/>
    </source>
</evidence>
<evidence type="ECO:0000256" key="5">
    <source>
        <dbReference type="ARBA" id="ARBA00022723"/>
    </source>
</evidence>
<comment type="subcellular location">
    <subcellularLocation>
        <location evidence="2">Cytoplasm</location>
    </subcellularLocation>
</comment>
<keyword evidence="5" id="KW-0479">Metal-binding</keyword>
<evidence type="ECO:0000256" key="2">
    <source>
        <dbReference type="ARBA" id="ARBA00004496"/>
    </source>
</evidence>
<feature type="compositionally biased region" description="Low complexity" evidence="10">
    <location>
        <begin position="363"/>
        <end position="373"/>
    </location>
</feature>
<dbReference type="Pfam" id="PF10607">
    <property type="entry name" value="CTLH"/>
    <property type="match status" value="1"/>
</dbReference>
<dbReference type="PANTHER" id="PTHR12170:SF2">
    <property type="entry name" value="E3 UBIQUITIN-PROTEIN TRANSFERASE MAEA"/>
    <property type="match status" value="1"/>
</dbReference>
<evidence type="ECO:0000256" key="3">
    <source>
        <dbReference type="ARBA" id="ARBA00010615"/>
    </source>
</evidence>
<feature type="domain" description="CTLH" evidence="11">
    <location>
        <begin position="218"/>
        <end position="275"/>
    </location>
</feature>
<reference evidence="13 14" key="1">
    <citation type="journal article" date="2023" name="bioRxiv">
        <title>High-quality genome assemblies of four members of thePodospora anserinaspecies complex.</title>
        <authorList>
            <person name="Ament-Velasquez S.L."/>
            <person name="Vogan A.A."/>
            <person name="Wallerman O."/>
            <person name="Hartmann F."/>
            <person name="Gautier V."/>
            <person name="Silar P."/>
            <person name="Giraud T."/>
            <person name="Johannesson H."/>
        </authorList>
    </citation>
    <scope>NUCLEOTIDE SEQUENCE [LARGE SCALE GENOMIC DNA]</scope>
    <source>
        <strain evidence="13 14">CBS 411.78</strain>
    </source>
</reference>
<evidence type="ECO:0000256" key="4">
    <source>
        <dbReference type="ARBA" id="ARBA00022490"/>
    </source>
</evidence>
<name>A0ABR0H183_9PEZI</name>
<dbReference type="InterPro" id="IPR006594">
    <property type="entry name" value="LisH"/>
</dbReference>
<keyword evidence="6 8" id="KW-0863">Zinc-finger</keyword>
<dbReference type="Proteomes" id="UP001326199">
    <property type="component" value="Unassembled WGS sequence"/>
</dbReference>
<evidence type="ECO:0000313" key="13">
    <source>
        <dbReference type="EMBL" id="KAK4661787.1"/>
    </source>
</evidence>
<comment type="caution">
    <text evidence="13">The sequence shown here is derived from an EMBL/GenBank/DDBJ whole genome shotgun (WGS) entry which is preliminary data.</text>
</comment>
<evidence type="ECO:0000256" key="6">
    <source>
        <dbReference type="ARBA" id="ARBA00022771"/>
    </source>
</evidence>
<feature type="coiled-coil region" evidence="9">
    <location>
        <begin position="120"/>
        <end position="147"/>
    </location>
</feature>
<proteinExistence type="inferred from homology"/>
<dbReference type="InterPro" id="IPR024964">
    <property type="entry name" value="CTLH/CRA"/>
</dbReference>
<comment type="function">
    <text evidence="1">Involved in the proteasome-dependent degradation of fructose-1,6-bisphosphatase.</text>
</comment>
<sequence length="482" mass="54527">MSGACPYRSLSVPARQRTPTPDLLVTSTTTFPLPTLPATSSYPHTRRGTWEANKTMADHGASKINHDNHLLLDQPLLRLPYELLRKNIRSAHYHIEWDTNAVKDLLKETATNSINQKASKQDVVNNLDQMLARMRGLKRKLSTYAEEENRLYRQSTARVAHLRELSDVHTVEDVKYEAWSRQRLDRLVVDYMLRHGYNKSANALAEERNMLGLVDIDTFVAMSKIRQSLENGSVQEALVWCNENKKELRKMQSKLEFELRCQQYIELNRSSSPKLEAINHAKKHIMPFSKTYPTEVSHIAGLLAYRADTPHEPYASLYSSARWKKLADLFTDAHLKLLGLPQFPLLHIALSSGLSALKTPACHSSQQNQSHQGQKSHKSATPGPGQGEEQESRSHGTASLQTSVCPICSTELNALARNVPYAHHSKSHLLEHDLMLLPNGRVYGKAQLDEYAEKSRLAAGEVKDLVTGEKFREDELKKVFIT</sequence>
<dbReference type="InterPro" id="IPR006595">
    <property type="entry name" value="CTLH_C"/>
</dbReference>
<dbReference type="SMART" id="SM00757">
    <property type="entry name" value="CRA"/>
    <property type="match status" value="1"/>
</dbReference>
<evidence type="ECO:0000256" key="7">
    <source>
        <dbReference type="ARBA" id="ARBA00022833"/>
    </source>
</evidence>
<keyword evidence="4" id="KW-0963">Cytoplasm</keyword>
<evidence type="ECO:0000313" key="14">
    <source>
        <dbReference type="Proteomes" id="UP001326199"/>
    </source>
</evidence>